<gene>
    <name evidence="3" type="ORF">SHI21_05840</name>
</gene>
<dbReference type="InterPro" id="IPR008979">
    <property type="entry name" value="Galactose-bd-like_sf"/>
</dbReference>
<protein>
    <recommendedName>
        <fullName evidence="2">Glycoside hydrolase 123 N-terminal domain-containing protein</fullName>
    </recommendedName>
</protein>
<keyword evidence="1" id="KW-0732">Signal</keyword>
<comment type="caution">
    <text evidence="3">The sequence shown here is derived from an EMBL/GenBank/DDBJ whole genome shotgun (WGS) entry which is preliminary data.</text>
</comment>
<feature type="chain" id="PRO_5047337904" description="Glycoside hydrolase 123 N-terminal domain-containing protein" evidence="1">
    <location>
        <begin position="23"/>
        <end position="1059"/>
    </location>
</feature>
<feature type="signal peptide" evidence="1">
    <location>
        <begin position="1"/>
        <end position="22"/>
    </location>
</feature>
<dbReference type="SUPFAM" id="SSF49785">
    <property type="entry name" value="Galactose-binding domain-like"/>
    <property type="match status" value="1"/>
</dbReference>
<dbReference type="RefSeq" id="WP_323575337.1">
    <property type="nucleotide sequence ID" value="NZ_JAYGJQ010000001.1"/>
</dbReference>
<dbReference type="Proteomes" id="UP001302274">
    <property type="component" value="Unassembled WGS sequence"/>
</dbReference>
<dbReference type="InterPro" id="IPR053850">
    <property type="entry name" value="Glyco_hydro_123_N_2"/>
</dbReference>
<dbReference type="Gene3D" id="2.60.120.430">
    <property type="entry name" value="Galactose-binding lectin"/>
    <property type="match status" value="1"/>
</dbReference>
<accession>A0ABU5VTL8</accession>
<proteinExistence type="predicted"/>
<evidence type="ECO:0000313" key="4">
    <source>
        <dbReference type="Proteomes" id="UP001302274"/>
    </source>
</evidence>
<name>A0ABU5VTL8_9BACT</name>
<feature type="domain" description="Glycoside hydrolase 123 N-terminal" evidence="2">
    <location>
        <begin position="583"/>
        <end position="692"/>
    </location>
</feature>
<dbReference type="Pfam" id="PF22680">
    <property type="entry name" value="Glyco_hydro_123_N_2"/>
    <property type="match status" value="1"/>
</dbReference>
<sequence>MKMKYIRSMLLSFSLLVGCAYSKSFNFNPKEPQWNFYGEGLAAYVTNMGRDKDQTSMWLSTDFGESETAYFTWNDLSPGLYKVISYVRAQNVQKGPEGTSFWHFYDGGFGTQSPFMDLSGDYNWRKIEYSVRVKGSDLTVWFRLKAPGQIWVDDFYIEKVESAEDKVSIEKPEPLPVQSNRMAKSFTAAPVAARKKLYTFEGSEAGHPFSVKNKAGEFSPQEFYNFKVGKMPVKDWTGYDRLEMDVFNPNESYTDFFITLADDKTTNYWSQTNYKQTLAPGWNKLSFNLTQYLGERGSHRFQRSVNLAKLDKIFVVIDPDKKATYEKKNFMIDNIYLSSNPMPAIPDGVWAFDFTSHRAPGTGNLTKVTSQNLFNENTGYGFVDPKFWRVEDSQYASEALRYTIGLLDGHFRVKLPNGKYQMDLVIDKLGYWDVPFWSDRTVSVNGSPVFKESRGSGKEFLSDLLRFESIVPQPTDHPYDLYLAKVFNHIDKSVEVTNGYLDIDFSGDETGISLNSLVLWNKEKDSQGLAYKAALEQRSKLEFDWMSRSLQKTDKSSNQKLSISVVEPDLYLSPTNSKKASAQNLAFSGGAGDRPYQLIQFTAGNADEKISWSFSDFTNEKGQKISKENIDVSDLVFQYTSPDINHETYLITGKYLKPMIDHSIVVKKNQARYVWLQIPIDEKTPQGKFTGEAVFHHGSETTKFPLEISVLSYSLPKIEFPVGFFGIDPLPYSYFPKDGYEALRKKYRHMAVNVLGQAGFTTFTGLPEDIGDLNDLFKESAKWGMNTVYSYGGQFPQSYLDLGKKPGDMSEEDYYKKSSGDLKSLLANKNWPKIVHTFSDEAGGYSDKIASDIELAKKYQKFFPFMALGGFGSFHGGDSNKLNSTFDYGFFSSLSKSDVGKLKSNNQRWGLYNASAGNLDDPRFSFGLGLYIARMNGLSQYLEWHATAVNNYPYYDFDGRESDVVMFYPTTDGKLLHSLRFELATEGLHAYKKLRLIETAITNNDGPAAALSAAKTWMDTLRRENFFYSSPVFMSNKKIDFREFEKKLNEHLKNIYLKK</sequence>
<evidence type="ECO:0000259" key="2">
    <source>
        <dbReference type="Pfam" id="PF22680"/>
    </source>
</evidence>
<evidence type="ECO:0000313" key="3">
    <source>
        <dbReference type="EMBL" id="MEA9355709.1"/>
    </source>
</evidence>
<keyword evidence="4" id="KW-1185">Reference proteome</keyword>
<dbReference type="EMBL" id="JAYGJQ010000001">
    <property type="protein sequence ID" value="MEA9355709.1"/>
    <property type="molecule type" value="Genomic_DNA"/>
</dbReference>
<dbReference type="Gene3D" id="2.60.120.260">
    <property type="entry name" value="Galactose-binding domain-like"/>
    <property type="match status" value="2"/>
</dbReference>
<dbReference type="PROSITE" id="PS51257">
    <property type="entry name" value="PROKAR_LIPOPROTEIN"/>
    <property type="match status" value="1"/>
</dbReference>
<evidence type="ECO:0000256" key="1">
    <source>
        <dbReference type="SAM" id="SignalP"/>
    </source>
</evidence>
<organism evidence="3 4">
    <name type="scientific">Bacteriovorax antarcticus</name>
    <dbReference type="NCBI Taxonomy" id="3088717"/>
    <lineage>
        <taxon>Bacteria</taxon>
        <taxon>Pseudomonadati</taxon>
        <taxon>Bdellovibrionota</taxon>
        <taxon>Bacteriovoracia</taxon>
        <taxon>Bacteriovoracales</taxon>
        <taxon>Bacteriovoracaceae</taxon>
        <taxon>Bacteriovorax</taxon>
    </lineage>
</organism>
<reference evidence="3 4" key="1">
    <citation type="submission" date="2023-11" db="EMBL/GenBank/DDBJ databases">
        <title>A Novel Polar Bacteriovorax (B. antarcticus) Isolated from the Biocrust in Antarctica.</title>
        <authorList>
            <person name="Mun W."/>
            <person name="Choi S.Y."/>
            <person name="Mitchell R.J."/>
        </authorList>
    </citation>
    <scope>NUCLEOTIDE SEQUENCE [LARGE SCALE GENOMIC DNA]</scope>
    <source>
        <strain evidence="3 4">PP10</strain>
    </source>
</reference>